<feature type="transmembrane region" description="Helical" evidence="1">
    <location>
        <begin position="81"/>
        <end position="102"/>
    </location>
</feature>
<keyword evidence="1" id="KW-0812">Transmembrane</keyword>
<dbReference type="Gene3D" id="3.20.20.450">
    <property type="entry name" value="EAL domain"/>
    <property type="match status" value="1"/>
</dbReference>
<dbReference type="Pfam" id="PF00563">
    <property type="entry name" value="EAL"/>
    <property type="match status" value="1"/>
</dbReference>
<dbReference type="PROSITE" id="PS50883">
    <property type="entry name" value="EAL"/>
    <property type="match status" value="1"/>
</dbReference>
<dbReference type="InterPro" id="IPR000160">
    <property type="entry name" value="GGDEF_dom"/>
</dbReference>
<protein>
    <submittedName>
        <fullName evidence="5">EAL domain-containing protein</fullName>
    </submittedName>
</protein>
<evidence type="ECO:0000313" key="6">
    <source>
        <dbReference type="Proteomes" id="UP001249020"/>
    </source>
</evidence>
<evidence type="ECO:0000259" key="4">
    <source>
        <dbReference type="PROSITE" id="PS50887"/>
    </source>
</evidence>
<dbReference type="SMART" id="SM00052">
    <property type="entry name" value="EAL"/>
    <property type="match status" value="1"/>
</dbReference>
<evidence type="ECO:0000256" key="1">
    <source>
        <dbReference type="SAM" id="Phobius"/>
    </source>
</evidence>
<dbReference type="PANTHER" id="PTHR44757">
    <property type="entry name" value="DIGUANYLATE CYCLASE DGCP"/>
    <property type="match status" value="1"/>
</dbReference>
<evidence type="ECO:0000313" key="5">
    <source>
        <dbReference type="EMBL" id="MDT0583685.1"/>
    </source>
</evidence>
<dbReference type="Proteomes" id="UP001249020">
    <property type="component" value="Unassembled WGS sequence"/>
</dbReference>
<feature type="transmembrane region" description="Helical" evidence="1">
    <location>
        <begin position="108"/>
        <end position="124"/>
    </location>
</feature>
<dbReference type="InterPro" id="IPR001633">
    <property type="entry name" value="EAL_dom"/>
</dbReference>
<gene>
    <name evidence="5" type="ORF">RM544_14140</name>
</gene>
<dbReference type="InterPro" id="IPR052155">
    <property type="entry name" value="Biofilm_reg_signaling"/>
</dbReference>
<dbReference type="SUPFAM" id="SSF55073">
    <property type="entry name" value="Nucleotide cyclase"/>
    <property type="match status" value="1"/>
</dbReference>
<sequence length="745" mass="84715">MASEKMNIEPSRSAFSAFFISARSSGVFSIVNFTSFIYIIVLGLTFKDLYSFMPDWVVMTQAIGVLVIVLNVFALKKTSNVPLAAAIMLFCMFAIHMANVTFAGGIDTVHYAWIFIFPILAGGTMGWRGQIFFWFISVLGTIYYYVWPEQMEVLPYEGDMAYTLVTRLMCLTIFSLIMLTYHFTLNEKMLSLRKALKLASFESDLFSGVFNSKAQSVLLIDEKGIIQRANQTAHITFGFKTGALIKQHIGALCLNGEHFFAPSNVDKPSREIQVQTQDHRIVWIEYSALSVLDENEQRHSLFTIEDISERKQYESELSHLAHYDHLTKMPNRLMIQEHLTALLKHHVDASFAVIFIDLDKFKDVNDMYGHEAGDAVLVEVGQRLEKSVREGDFIGRFGGDEFILLTEIDTSKDEIVSLVERVQNVILQPIYHQNKQHNIGSSVGIAQYPIDSKDANDLLRKADAAMYRTKTNQKGAFAFYNLDYDIDLQRKLRLNTELNFANDRHELSLVFQPIFDRNRKLTGAEALLRWNHGELGFISPEEFIPIAEDSGHILQIGDWVIDSACQTLRDWQDMGHTELSMSVNISYRQLAEHALVDVTRLCLDKYGLTGDKLILELTERVFADDLTLVRENMRMLSEMGVRTAIDDFGIAYSSLSYLRSVNFDILKIDRSFVKDIVQDQEAKNLCLAIHSMAKSLSLQVTAEGIETEAHLNTLIDMNVDKFQGYYLSKPLTKADFHELLVSPQA</sequence>
<dbReference type="CDD" id="cd01948">
    <property type="entry name" value="EAL"/>
    <property type="match status" value="1"/>
</dbReference>
<dbReference type="Pfam" id="PF00990">
    <property type="entry name" value="GGDEF"/>
    <property type="match status" value="1"/>
</dbReference>
<feature type="transmembrane region" description="Helical" evidence="1">
    <location>
        <begin position="56"/>
        <end position="74"/>
    </location>
</feature>
<dbReference type="NCBIfam" id="TIGR00254">
    <property type="entry name" value="GGDEF"/>
    <property type="match status" value="1"/>
</dbReference>
<dbReference type="SUPFAM" id="SSF55785">
    <property type="entry name" value="PYP-like sensor domain (PAS domain)"/>
    <property type="match status" value="1"/>
</dbReference>
<organism evidence="5 6">
    <name type="scientific">Brumicola blandensis</name>
    <dbReference type="NCBI Taxonomy" id="3075611"/>
    <lineage>
        <taxon>Bacteria</taxon>
        <taxon>Pseudomonadati</taxon>
        <taxon>Pseudomonadota</taxon>
        <taxon>Gammaproteobacteria</taxon>
        <taxon>Alteromonadales</taxon>
        <taxon>Alteromonadaceae</taxon>
        <taxon>Brumicola</taxon>
    </lineage>
</organism>
<dbReference type="PANTHER" id="PTHR44757:SF2">
    <property type="entry name" value="BIOFILM ARCHITECTURE MAINTENANCE PROTEIN MBAA"/>
    <property type="match status" value="1"/>
</dbReference>
<keyword evidence="1" id="KW-0472">Membrane</keyword>
<dbReference type="InterPro" id="IPR035919">
    <property type="entry name" value="EAL_sf"/>
</dbReference>
<accession>A0AAW8R445</accession>
<dbReference type="EMBL" id="JAVRIE010000006">
    <property type="protein sequence ID" value="MDT0583685.1"/>
    <property type="molecule type" value="Genomic_DNA"/>
</dbReference>
<keyword evidence="1" id="KW-1133">Transmembrane helix</keyword>
<feature type="domain" description="GGDEF" evidence="4">
    <location>
        <begin position="349"/>
        <end position="482"/>
    </location>
</feature>
<feature type="transmembrane region" description="Helical" evidence="1">
    <location>
        <begin position="131"/>
        <end position="148"/>
    </location>
</feature>
<name>A0AAW8R445_9ALTE</name>
<dbReference type="InterPro" id="IPR000700">
    <property type="entry name" value="PAS-assoc_C"/>
</dbReference>
<dbReference type="InterPro" id="IPR029787">
    <property type="entry name" value="Nucleotide_cyclase"/>
</dbReference>
<dbReference type="SMART" id="SM00267">
    <property type="entry name" value="GGDEF"/>
    <property type="match status" value="1"/>
</dbReference>
<proteinExistence type="predicted"/>
<dbReference type="Gene3D" id="3.30.70.270">
    <property type="match status" value="1"/>
</dbReference>
<feature type="domain" description="EAL" evidence="3">
    <location>
        <begin position="491"/>
        <end position="744"/>
    </location>
</feature>
<feature type="transmembrane region" description="Helical" evidence="1">
    <location>
        <begin position="160"/>
        <end position="184"/>
    </location>
</feature>
<dbReference type="NCBIfam" id="TIGR00229">
    <property type="entry name" value="sensory_box"/>
    <property type="match status" value="1"/>
</dbReference>
<dbReference type="CDD" id="cd00130">
    <property type="entry name" value="PAS"/>
    <property type="match status" value="1"/>
</dbReference>
<dbReference type="RefSeq" id="WP_311362454.1">
    <property type="nucleotide sequence ID" value="NZ_JAVRIE010000006.1"/>
</dbReference>
<dbReference type="CDD" id="cd01949">
    <property type="entry name" value="GGDEF"/>
    <property type="match status" value="1"/>
</dbReference>
<dbReference type="InterPro" id="IPR043128">
    <property type="entry name" value="Rev_trsase/Diguanyl_cyclase"/>
</dbReference>
<evidence type="ECO:0000259" key="3">
    <source>
        <dbReference type="PROSITE" id="PS50883"/>
    </source>
</evidence>
<dbReference type="PROSITE" id="PS50113">
    <property type="entry name" value="PAC"/>
    <property type="match status" value="1"/>
</dbReference>
<dbReference type="InterPro" id="IPR001610">
    <property type="entry name" value="PAC"/>
</dbReference>
<dbReference type="PROSITE" id="PS50887">
    <property type="entry name" value="GGDEF"/>
    <property type="match status" value="1"/>
</dbReference>
<dbReference type="AlphaFoldDB" id="A0AAW8R445"/>
<dbReference type="SMART" id="SM00086">
    <property type="entry name" value="PAC"/>
    <property type="match status" value="1"/>
</dbReference>
<reference evidence="5 6" key="1">
    <citation type="submission" date="2023-09" db="EMBL/GenBank/DDBJ databases">
        <authorList>
            <person name="Rey-Velasco X."/>
        </authorList>
    </citation>
    <scope>NUCLEOTIDE SEQUENCE [LARGE SCALE GENOMIC DNA]</scope>
    <source>
        <strain evidence="5 6">W409</strain>
    </source>
</reference>
<feature type="domain" description="PAC" evidence="2">
    <location>
        <begin position="268"/>
        <end position="319"/>
    </location>
</feature>
<keyword evidence="6" id="KW-1185">Reference proteome</keyword>
<dbReference type="InterPro" id="IPR035965">
    <property type="entry name" value="PAS-like_dom_sf"/>
</dbReference>
<dbReference type="Gene3D" id="3.30.450.20">
    <property type="entry name" value="PAS domain"/>
    <property type="match status" value="1"/>
</dbReference>
<feature type="transmembrane region" description="Helical" evidence="1">
    <location>
        <begin position="20"/>
        <end position="44"/>
    </location>
</feature>
<dbReference type="SUPFAM" id="SSF141868">
    <property type="entry name" value="EAL domain-like"/>
    <property type="match status" value="1"/>
</dbReference>
<dbReference type="InterPro" id="IPR000014">
    <property type="entry name" value="PAS"/>
</dbReference>
<comment type="caution">
    <text evidence="5">The sequence shown here is derived from an EMBL/GenBank/DDBJ whole genome shotgun (WGS) entry which is preliminary data.</text>
</comment>
<evidence type="ECO:0000259" key="2">
    <source>
        <dbReference type="PROSITE" id="PS50113"/>
    </source>
</evidence>